<name>A0ABM0MW89_SACKO</name>
<sequence>MIANRKTISVFTICICLQACILVSFLFVINQNGGVPSDSELDLQRRSIRLIPRQCETLHFLICVPELEAVRSLSVLVKSVIIHRVNPLHFHFVINDLQVNITIHKLFETWRLPQADISIYSPEELVDVLHSDNVPFSKVIVTEVQTVFETDVRVFWNEFFNFESSEVIGLVGTIWDANPYSRGLILINVERLMKKSMLDVLENIIMESKLDPGRHLPPEKSPMKRLWKSFTDDNSRAVRLLPCYWYIETTFRCFDSVSEVLSFNSKTVIEEDGQMGYERRLYFKTALYSLQDLDGNLLRSRNITCNWNGRKPQISPIPIRETTPQKPGRRDPKILCADFYKRETLKLRTHTFFVGNLPEDPPSNDVTLALQTDFYRLIQMFELVASYWTGPISLAVYANDQQAHEVFRFASSSKAMRTRHDIAIHIGYEERDLRQYPFNHMRNIALGEVRTPFIYMSEIDFLYKSTAYEDIRRRLGHIVEKQEDGENQAIVVPAFETEHLNLSYIPKSKNELVRLYTQGKLRFFHSLDFSKGHEATNFTKWMTSVVPYPVTFNLGYEPYLVLSKKGLPEFPLLFSGMGRDKIIYTQMLKVLGYKLSVSPNAYMIHMPHWPSTSKMMWDADGNYRWCVYQLTARFLKKFMNENKLINEEDEYR</sequence>
<evidence type="ECO:0000256" key="3">
    <source>
        <dbReference type="ARBA" id="ARBA00022968"/>
    </source>
</evidence>
<gene>
    <name evidence="9" type="primary">LOC102809742</name>
</gene>
<feature type="transmembrane region" description="Helical" evidence="7">
    <location>
        <begin position="7"/>
        <end position="29"/>
    </location>
</feature>
<evidence type="ECO:0000256" key="6">
    <source>
        <dbReference type="ARBA" id="ARBA00023180"/>
    </source>
</evidence>
<keyword evidence="6" id="KW-0325">Glycoprotein</keyword>
<evidence type="ECO:0000313" key="8">
    <source>
        <dbReference type="Proteomes" id="UP000694865"/>
    </source>
</evidence>
<dbReference type="InterPro" id="IPR051292">
    <property type="entry name" value="Xyl/GlcA_transferase"/>
</dbReference>
<organism evidence="8 9">
    <name type="scientific">Saccoglossus kowalevskii</name>
    <name type="common">Acorn worm</name>
    <dbReference type="NCBI Taxonomy" id="10224"/>
    <lineage>
        <taxon>Eukaryota</taxon>
        <taxon>Metazoa</taxon>
        <taxon>Hemichordata</taxon>
        <taxon>Enteropneusta</taxon>
        <taxon>Harrimaniidae</taxon>
        <taxon>Saccoglossus</taxon>
    </lineage>
</organism>
<proteinExistence type="predicted"/>
<dbReference type="Pfam" id="PF13896">
    <property type="entry name" value="Glyco_transf_49"/>
    <property type="match status" value="1"/>
</dbReference>
<keyword evidence="2 7" id="KW-0812">Transmembrane</keyword>
<reference evidence="9" key="1">
    <citation type="submission" date="2025-08" db="UniProtKB">
        <authorList>
            <consortium name="RefSeq"/>
        </authorList>
    </citation>
    <scope>IDENTIFICATION</scope>
    <source>
        <tissue evidence="9">Testes</tissue>
    </source>
</reference>
<dbReference type="RefSeq" id="XP_006824280.1">
    <property type="nucleotide sequence ID" value="XM_006824217.1"/>
</dbReference>
<dbReference type="PANTHER" id="PTHR12270">
    <property type="entry name" value="GLYCOSYLTRANSFERASE-RELATED"/>
    <property type="match status" value="1"/>
</dbReference>
<comment type="subcellular location">
    <subcellularLocation>
        <location evidence="1">Membrane</location>
        <topology evidence="1">Single-pass type II membrane protein</topology>
    </subcellularLocation>
</comment>
<evidence type="ECO:0000256" key="7">
    <source>
        <dbReference type="SAM" id="Phobius"/>
    </source>
</evidence>
<keyword evidence="3" id="KW-0735">Signal-anchor</keyword>
<dbReference type="PANTHER" id="PTHR12270:SF25">
    <property type="entry name" value="GLYCOSYLTRANSFERASE-LIKE PROTEIN LARGE"/>
    <property type="match status" value="1"/>
</dbReference>
<keyword evidence="4 7" id="KW-1133">Transmembrane helix</keyword>
<keyword evidence="5 7" id="KW-0472">Membrane</keyword>
<dbReference type="Proteomes" id="UP000694865">
    <property type="component" value="Unplaced"/>
</dbReference>
<dbReference type="GeneID" id="102809742"/>
<evidence type="ECO:0000256" key="2">
    <source>
        <dbReference type="ARBA" id="ARBA00022692"/>
    </source>
</evidence>
<accession>A0ABM0MW89</accession>
<keyword evidence="8" id="KW-1185">Reference proteome</keyword>
<protein>
    <submittedName>
        <fullName evidence="9">Glycosyltransferase-like protein LARGE2-B-like</fullName>
    </submittedName>
</protein>
<evidence type="ECO:0000256" key="5">
    <source>
        <dbReference type="ARBA" id="ARBA00023136"/>
    </source>
</evidence>
<evidence type="ECO:0000313" key="9">
    <source>
        <dbReference type="RefSeq" id="XP_006824280.1"/>
    </source>
</evidence>
<evidence type="ECO:0000256" key="1">
    <source>
        <dbReference type="ARBA" id="ARBA00004606"/>
    </source>
</evidence>
<evidence type="ECO:0000256" key="4">
    <source>
        <dbReference type="ARBA" id="ARBA00022989"/>
    </source>
</evidence>